<organism evidence="3 4">
    <name type="scientific">Marinisporobacter balticus</name>
    <dbReference type="NCBI Taxonomy" id="2018667"/>
    <lineage>
        <taxon>Bacteria</taxon>
        <taxon>Bacillati</taxon>
        <taxon>Bacillota</taxon>
        <taxon>Clostridia</taxon>
        <taxon>Peptostreptococcales</taxon>
        <taxon>Thermotaleaceae</taxon>
        <taxon>Marinisporobacter</taxon>
    </lineage>
</organism>
<dbReference type="OrthoDB" id="9783080at2"/>
<reference evidence="3 4" key="1">
    <citation type="submission" date="2019-03" db="EMBL/GenBank/DDBJ databases">
        <title>Genomic Encyclopedia of Type Strains, Phase IV (KMG-IV): sequencing the most valuable type-strain genomes for metagenomic binning, comparative biology and taxonomic classification.</title>
        <authorList>
            <person name="Goeker M."/>
        </authorList>
    </citation>
    <scope>NUCLEOTIDE SEQUENCE [LARGE SCALE GENOMIC DNA]</scope>
    <source>
        <strain evidence="3 4">DSM 102940</strain>
    </source>
</reference>
<dbReference type="SUPFAM" id="SSF141371">
    <property type="entry name" value="PilZ domain-like"/>
    <property type="match status" value="1"/>
</dbReference>
<feature type="domain" description="PilZ" evidence="1">
    <location>
        <begin position="103"/>
        <end position="209"/>
    </location>
</feature>
<dbReference type="AlphaFoldDB" id="A0A4R2L3X3"/>
<sequence>MVKTDLPNVGMKIGIELEHPLMNKSTKFVSQVMDIIDEKAMFIATPIAKNVLVPIDIGKIIKISYFKKNLGTYGFNAEVVERKNVGDISYMRVKKIGEVFRIQRRNFFRLEVLLNGEVNVIESQNGNEKTISVLTKDISGGGVRVISKEALEVGSAVEIKIETKNKPIVVQGEVLRCVLYEESNYNFDIGIIFKDIDKKEREQIIAFVFDYQRRMRKKGLI</sequence>
<evidence type="ECO:0000313" key="4">
    <source>
        <dbReference type="Proteomes" id="UP000294919"/>
    </source>
</evidence>
<gene>
    <name evidence="3" type="ORF">EV214_101161</name>
</gene>
<keyword evidence="3" id="KW-0966">Cell projection</keyword>
<dbReference type="Pfam" id="PF07238">
    <property type="entry name" value="PilZ"/>
    <property type="match status" value="1"/>
</dbReference>
<keyword evidence="3" id="KW-0282">Flagellum</keyword>
<dbReference type="Gene3D" id="2.40.10.220">
    <property type="entry name" value="predicted glycosyltransferase like domains"/>
    <property type="match status" value="1"/>
</dbReference>
<dbReference type="InterPro" id="IPR009926">
    <property type="entry name" value="T3SS_YcgR_PilZN"/>
</dbReference>
<name>A0A4R2L3X3_9FIRM</name>
<protein>
    <submittedName>
        <fullName evidence="3">C-di-GMP-binding flagellar brake protein YcgR</fullName>
    </submittedName>
</protein>
<dbReference type="Pfam" id="PF12945">
    <property type="entry name" value="PilZNR"/>
    <property type="match status" value="1"/>
</dbReference>
<keyword evidence="4" id="KW-1185">Reference proteome</keyword>
<proteinExistence type="predicted"/>
<keyword evidence="3" id="KW-0969">Cilium</keyword>
<comment type="caution">
    <text evidence="3">The sequence shown here is derived from an EMBL/GenBank/DDBJ whole genome shotgun (WGS) entry which is preliminary data.</text>
</comment>
<dbReference type="GO" id="GO:0035438">
    <property type="term" value="F:cyclic-di-GMP binding"/>
    <property type="evidence" value="ECO:0007669"/>
    <property type="project" value="InterPro"/>
</dbReference>
<accession>A0A4R2L3X3</accession>
<dbReference type="EMBL" id="SLWV01000001">
    <property type="protein sequence ID" value="TCO79927.1"/>
    <property type="molecule type" value="Genomic_DNA"/>
</dbReference>
<dbReference type="RefSeq" id="WP_132241699.1">
    <property type="nucleotide sequence ID" value="NZ_SLWV01000001.1"/>
</dbReference>
<evidence type="ECO:0000259" key="1">
    <source>
        <dbReference type="Pfam" id="PF07238"/>
    </source>
</evidence>
<evidence type="ECO:0000313" key="3">
    <source>
        <dbReference type="EMBL" id="TCO79927.1"/>
    </source>
</evidence>
<dbReference type="InterPro" id="IPR009875">
    <property type="entry name" value="PilZ_domain"/>
</dbReference>
<evidence type="ECO:0000259" key="2">
    <source>
        <dbReference type="Pfam" id="PF12945"/>
    </source>
</evidence>
<feature type="domain" description="Type III secretion system flagellar brake protein YcgR PilZN" evidence="2">
    <location>
        <begin position="9"/>
        <end position="94"/>
    </location>
</feature>
<dbReference type="Proteomes" id="UP000294919">
    <property type="component" value="Unassembled WGS sequence"/>
</dbReference>